<feature type="compositionally biased region" description="Basic and acidic residues" evidence="1">
    <location>
        <begin position="1071"/>
        <end position="1085"/>
    </location>
</feature>
<sequence length="1713" mass="193470">MSISLQSLISDWSLLQLNKLEINGLLFHTLAQDDLKRLSRLGRRHRYLFIQKNTLYYVFNHCNIDETDVSEVQKIVFQLSPVTPSDRSLCRNISDSFVLRQTKICLENFTRWYQINSNASAYSFHDVIEPIYTLRNTRFHATLLHKLYHIAYVKIVSLIIHNAVQVHHTDLEKLLRIHFVFRTGLANQVEREAFVGIAGRADKPYMRAMTALEQGQLSAWYTRDVSFCIAARDLSDCPYAELMFPLVESSLEAFRYIAVDSLFFHPGLVHYVCTVDMSGDTYFKPAILRFVNQTFEATIRSLNVDQIDTLEIIHITGLSHDRCLYYINMIKRREDQFVNYDIVYSITRLLITFYLVLDMVSQPMNTYISYLNVVEGSKADIEYGLATGDAASDLMATGRGLVRTYMKQYTMAEFRSLIYPTRDQHTIRYLFDDIMTKWRRILFVYDTSSSSLDHRHPASQPGQPEQQHPGVAELLALQELQRQQRRQDLRDQKRDANTLLLACQQYNAMGHVDVLIPYIREPYFAEVVTTYILLPVLKNVFVLTPDLIRAHGDRLLDMIALCKLVLPTHMRLINVLSVIYNFLTATSTYDLEKLTFFNNLMDDLVSVLSETVRGHKVEFSENISNYILTSSVHNVFSEINDSLAVAVNETITYFNEHLEIADTVTLMGMCTYDINWYAGLVTVEMGGLKSTVGLKTVIDTFKRALLTYEKSTRFLGNIVANLETSAQKLISLGKFLRESVEPCNMVTFYVRNVEYAVDRIYRLKVTLDEKIGAMATSHVNNLVVIKKLCNMCDVLANDAIRNTNIKMCVSVFARDMLSTAIPTSRPERQETKIEVSSEERQVTLFHNLFQNTQKTFDFVAFGSTFTDPNSKKNTVPFYDIFGPRYLLDDVFVVWNLFTNDDFVHVVNVFLGQVITGEDYVGGTDGYDDNDDSVSCYQYGGADLGVSSRMLETIPEEEEELDDEDEPDYAASSVLTENTQVMPYTDRDYAFATHARIPNPAVVPAQMTAPVMVKREQQQQWGGGIDQPPHDYYYYATVSGAPPLHYDPQYRSRYLTSNSLIKTELESQLGWRHEDGNVKKEEKTEEQQGQQRWPSCMYNTAPQLVTEGGVDAKPFSLSSATAPQAAHQQQQPPPSEYMPVELRDLILSGPNSWDDSCPYIPYLQNYSVRTQSHSPTGGGDTISVRTESSLGTMFREYQPQDRPDSTASGFSGTTIILPENYYLREGGDTYSPSTIDLTAYPPSEISSSSVITASNPDPRLAVLQRSQLPDRSNSVITIADSVMSVPSQAAPSSVIGPRVPQRPARPLSELSQTTAASSFIGRPRRSRARPLSSISSAIPEEEDDDEVVLVGERYPHRQRVTEYQTVLSDTPTSQEIIDLTSCTQDSILPALASSSIHVAGEGPPPLPPPQVVGPFSATANRYTPRQPPANIVQPPQHTFQQVLQQTQPLSSNHENLFLQFLQPPTTNTVQQPPPTPEEELLDSPLPDYQSGDANYRSRTPFTRRYESAVSESDDNFSEFDDDPLYRRIKRASRKYYYRSRANSQSANTSVTTDLPLAAAPASVMQQNPEVWLRRRSPVASHFLDNTQKSHSPTITNMVHSHHPNDGGVMSAQAPPPTTHPPTRFIMRQSAFGPPQPAQPVQQGAFSQNVRQDALLRYVPSKQPETQLLRPAGQSGRRTRRPRTGLTPSPNGVTTSSSDDSSASSSPDRNRQPYR</sequence>
<feature type="region of interest" description="Disordered" evidence="1">
    <location>
        <begin position="1287"/>
        <end position="1331"/>
    </location>
</feature>
<feature type="compositionally biased region" description="Polar residues" evidence="1">
    <location>
        <begin position="1584"/>
        <end position="1597"/>
    </location>
</feature>
<feature type="compositionally biased region" description="Low complexity" evidence="1">
    <location>
        <begin position="1682"/>
        <end position="1704"/>
    </location>
</feature>
<reference evidence="3" key="3">
    <citation type="journal article" date="2014" name="J. Virol.">
        <title>Comparative genome analysis of four elephant endotheliotropic herpesviruses, EEHV3, EEHV4, EEHV5, and EEHV6, from cases of hemorrhagic disease or viremia.</title>
        <authorList>
            <person name="Zong JC"/>
            <person name="Latimer EM"/>
            <person name="Long SY"/>
            <person name="Richman LK"/>
            <person name="Heaggans SY"/>
            <person name="Hayward GS."/>
        </authorList>
    </citation>
    <scope>NUCLEOTIDE SEQUENCE [LARGE SCALE GENOMIC DNA]</scope>
</reference>
<reference evidence="2 3" key="4">
    <citation type="journal article" date="2016" name="MSphere">
        <title>Complete Genome Sequence of Elephant Endotheliotropic Herpesvirus 4, the First Example of a GC-Rich Branch Proboscivirus.</title>
        <authorList>
            <person name="Ling P.D."/>
            <person name="Long S.Y."/>
            <person name="Fuery A."/>
            <person name="Peng R.S."/>
            <person name="Heaggans S.Y."/>
            <person name="Qin X."/>
            <person name="Worley K.C."/>
            <person name="Dugan S."/>
            <person name="Hayward G.S."/>
        </authorList>
    </citation>
    <scope>NUCLEOTIDE SEQUENCE [LARGE SCALE GENOMIC DNA]</scope>
    <source>
        <strain evidence="2">North American NAP69</strain>
    </source>
</reference>
<feature type="region of interest" description="Disordered" evidence="1">
    <location>
        <begin position="1584"/>
        <end position="1643"/>
    </location>
</feature>
<reference evidence="3" key="2">
    <citation type="journal article" date="2011" name="Vet. Microbiol.">
        <title>Detection and evaluation of novel herpesviruses in routine and pathological samples from Asian and African elephants: identification of two new probosciviruses (EEHV5 and EEHV6) and two new gammaherpesviruses (EGHV3B and EGHV5).</title>
        <authorList>
            <person name="Latimer E"/>
            <person name="Zong JC"/>
            <person name="Heaggans SY"/>
            <person name="Richman LK"/>
            <person name="Hayward GS."/>
        </authorList>
    </citation>
    <scope>NUCLEOTIDE SEQUENCE [LARGE SCALE GENOMIC DNA]</scope>
</reference>
<feature type="region of interest" description="Disordered" evidence="1">
    <location>
        <begin position="1110"/>
        <end position="1133"/>
    </location>
</feature>
<feature type="region of interest" description="Disordered" evidence="1">
    <location>
        <begin position="1463"/>
        <end position="1495"/>
    </location>
</feature>
<feature type="region of interest" description="Disordered" evidence="1">
    <location>
        <begin position="1656"/>
        <end position="1713"/>
    </location>
</feature>
<gene>
    <name evidence="2" type="primary">U30</name>
</gene>
<reference evidence="3" key="1">
    <citation type="journal article" date="2009" name="Vet. Pathol.">
        <title>Clinico-pathologic features of fatal disease attributed to new variants of endotheliotropic herpesviruses in two Asian elephants (Elephas maximus).</title>
        <authorList>
            <person name="Garner M.M."/>
            <person name="Helmick K."/>
            <person name="Ochsenreiter J."/>
            <person name="Richman L.K."/>
            <person name="Latimer E."/>
            <person name="Wise A.G."/>
            <person name="Maes R.K."/>
            <person name="Kiupel M."/>
            <person name="Nordhausen R.W."/>
            <person name="Zong J.C."/>
            <person name="Hayward G.S."/>
        </authorList>
    </citation>
    <scope>NUCLEOTIDE SEQUENCE [LARGE SCALE GENOMIC DNA]</scope>
</reference>
<dbReference type="GeneID" id="26196579"/>
<feature type="compositionally biased region" description="Low complexity" evidence="1">
    <location>
        <begin position="1119"/>
        <end position="1129"/>
    </location>
</feature>
<evidence type="ECO:0000256" key="1">
    <source>
        <dbReference type="SAM" id="MobiDB-lite"/>
    </source>
</evidence>
<proteinExistence type="predicted"/>
<name>A0A0S1TQF1_9BETA</name>
<organism evidence="2 3">
    <name type="scientific">Elephant endotheliotropic herpesvirus 4</name>
    <dbReference type="NCBI Taxonomy" id="548914"/>
    <lineage>
        <taxon>Viruses</taxon>
        <taxon>Duplodnaviria</taxon>
        <taxon>Heunggongvirae</taxon>
        <taxon>Peploviricota</taxon>
        <taxon>Herviviricetes</taxon>
        <taxon>Herpesvirales</taxon>
        <taxon>Orthoherpesviridae</taxon>
        <taxon>Betaherpesvirinae</taxon>
        <taxon>Proboscivirus</taxon>
    </lineage>
</organism>
<protein>
    <submittedName>
        <fullName evidence="2">Small tegument protein</fullName>
    </submittedName>
</protein>
<dbReference type="RefSeq" id="YP_009179307.1">
    <property type="nucleotide sequence ID" value="NC_028379.1"/>
</dbReference>
<dbReference type="EMBL" id="KT832477">
    <property type="protein sequence ID" value="ALM25990.1"/>
    <property type="molecule type" value="Genomic_DNA"/>
</dbReference>
<evidence type="ECO:0000313" key="3">
    <source>
        <dbReference type="Proteomes" id="UP000161618"/>
    </source>
</evidence>
<accession>A0A0S1TQF1</accession>
<dbReference type="KEGG" id="vg:26196579"/>
<keyword evidence="3" id="KW-1185">Reference proteome</keyword>
<dbReference type="Proteomes" id="UP000161618">
    <property type="component" value="Segment"/>
</dbReference>
<reference evidence="2 3" key="5">
    <citation type="journal article" date="2016" name="MSphere">
        <title>Comparison of the Gene Coding Contents and Other Unusual Features of the GC-Rich and AT-Rich Branch Probosciviruses.</title>
        <authorList>
            <person name="Ling P.D."/>
            <person name="Long S.Y."/>
            <person name="Zong J.C."/>
            <person name="Heaggans S.Y."/>
            <person name="Qin X."/>
            <person name="Hayward G.S."/>
        </authorList>
    </citation>
    <scope>NUCLEOTIDE SEQUENCE [LARGE SCALE GENOMIC DNA]</scope>
    <source>
        <strain evidence="2">North American NAP69</strain>
    </source>
</reference>
<evidence type="ECO:0000313" key="2">
    <source>
        <dbReference type="EMBL" id="ALM25990.1"/>
    </source>
</evidence>
<feature type="region of interest" description="Disordered" evidence="1">
    <location>
        <begin position="1071"/>
        <end position="1091"/>
    </location>
</feature>